<reference evidence="4 5" key="1">
    <citation type="submission" date="2007-10" db="EMBL/GenBank/DDBJ databases">
        <authorList>
            <person name="Yayanos A."/>
            <person name="Ferriera S."/>
            <person name="Johnson J."/>
            <person name="Kravitz S."/>
            <person name="Halpern A."/>
            <person name="Remington K."/>
            <person name="Beeson K."/>
            <person name="Tran B."/>
            <person name="Rogers Y.-H."/>
            <person name="Friedman R."/>
            <person name="Venter J.C."/>
        </authorList>
    </citation>
    <scope>NUCLEOTIDE SEQUENCE [LARGE SCALE GENOMIC DNA]</scope>
    <source>
        <strain evidence="4 5">KT99</strain>
    </source>
</reference>
<dbReference type="PANTHER" id="PTHR43201:SF5">
    <property type="entry name" value="MEDIUM-CHAIN ACYL-COA LIGASE ACSF2, MITOCHONDRIAL"/>
    <property type="match status" value="1"/>
</dbReference>
<keyword evidence="4" id="KW-0012">Acyltransferase</keyword>
<evidence type="ECO:0000256" key="1">
    <source>
        <dbReference type="ARBA" id="ARBA00006432"/>
    </source>
</evidence>
<organism evidence="4 5">
    <name type="scientific">Shewanella benthica KT99</name>
    <dbReference type="NCBI Taxonomy" id="314608"/>
    <lineage>
        <taxon>Bacteria</taxon>
        <taxon>Pseudomonadati</taxon>
        <taxon>Pseudomonadota</taxon>
        <taxon>Gammaproteobacteria</taxon>
        <taxon>Alteromonadales</taxon>
        <taxon>Shewanellaceae</taxon>
        <taxon>Shewanella</taxon>
    </lineage>
</organism>
<keyword evidence="5" id="KW-1185">Reference proteome</keyword>
<dbReference type="Gene3D" id="3.40.50.980">
    <property type="match status" value="1"/>
</dbReference>
<evidence type="ECO:0000313" key="4">
    <source>
        <dbReference type="EMBL" id="EDQ02255.1"/>
    </source>
</evidence>
<evidence type="ECO:0000259" key="3">
    <source>
        <dbReference type="Pfam" id="PF00501"/>
    </source>
</evidence>
<gene>
    <name evidence="4" type="ORF">KT99_12834</name>
</gene>
<keyword evidence="2" id="KW-0436">Ligase</keyword>
<evidence type="ECO:0000256" key="2">
    <source>
        <dbReference type="ARBA" id="ARBA00022598"/>
    </source>
</evidence>
<name>A9CZ74_9GAMM</name>
<dbReference type="STRING" id="314608.KT99_12834"/>
<evidence type="ECO:0000313" key="5">
    <source>
        <dbReference type="Proteomes" id="UP000005839"/>
    </source>
</evidence>
<proteinExistence type="inferred from homology"/>
<dbReference type="SUPFAM" id="SSF56801">
    <property type="entry name" value="Acetyl-CoA synthetase-like"/>
    <property type="match status" value="1"/>
</dbReference>
<dbReference type="Pfam" id="PF00501">
    <property type="entry name" value="AMP-binding"/>
    <property type="match status" value="1"/>
</dbReference>
<dbReference type="PANTHER" id="PTHR43201">
    <property type="entry name" value="ACYL-COA SYNTHETASE"/>
    <property type="match status" value="1"/>
</dbReference>
<dbReference type="Proteomes" id="UP000005839">
    <property type="component" value="Unassembled WGS sequence"/>
</dbReference>
<feature type="domain" description="AMP-dependent synthetase/ligase" evidence="3">
    <location>
        <begin position="21"/>
        <end position="107"/>
    </location>
</feature>
<dbReference type="GO" id="GO:0031956">
    <property type="term" value="F:medium-chain fatty acid-CoA ligase activity"/>
    <property type="evidence" value="ECO:0007669"/>
    <property type="project" value="TreeGrafter"/>
</dbReference>
<dbReference type="EC" id="2.3.1.86" evidence="4"/>
<keyword evidence="4" id="KW-0808">Transferase</keyword>
<comment type="similarity">
    <text evidence="1">Belongs to the ATP-dependent AMP-binding enzyme family.</text>
</comment>
<comment type="caution">
    <text evidence="4">The sequence shown here is derived from an EMBL/GenBank/DDBJ whole genome shotgun (WGS) entry which is preliminary data.</text>
</comment>
<dbReference type="AlphaFoldDB" id="A9CZ74"/>
<dbReference type="EMBL" id="ABIC01000004">
    <property type="protein sequence ID" value="EDQ02255.1"/>
    <property type="molecule type" value="Genomic_DNA"/>
</dbReference>
<dbReference type="InterPro" id="IPR000873">
    <property type="entry name" value="AMP-dep_synth/lig_dom"/>
</dbReference>
<accession>A9CZ74</accession>
<protein>
    <submittedName>
        <fullName evidence="4">Acyl-CoA synthase</fullName>
        <ecNumber evidence="4">2.3.1.86</ecNumber>
    </submittedName>
</protein>
<dbReference type="GO" id="GO:0006631">
    <property type="term" value="P:fatty acid metabolic process"/>
    <property type="evidence" value="ECO:0007669"/>
    <property type="project" value="TreeGrafter"/>
</dbReference>
<dbReference type="GO" id="GO:0004321">
    <property type="term" value="F:fatty-acyl-CoA synthase activity"/>
    <property type="evidence" value="ECO:0007669"/>
    <property type="project" value="UniProtKB-EC"/>
</dbReference>
<sequence>MSEFAGPIETPLASQTIGSYFDDIANRYPDNLAVVQHQKVRWTYKQYQQHIDELAIGLLELGIKPGDRVGIWSPNNIEWCLTQFATAKIGAVMVCINPAYRPEELQYHNILNNGLLVAEAMKLTCDDKLCIPVPKYHC</sequence>